<dbReference type="Gene3D" id="3.40.50.150">
    <property type="entry name" value="Vaccinia Virus protein VP39"/>
    <property type="match status" value="1"/>
</dbReference>
<dbReference type="Pfam" id="PF08241">
    <property type="entry name" value="Methyltransf_11"/>
    <property type="match status" value="1"/>
</dbReference>
<dbReference type="CDD" id="cd02440">
    <property type="entry name" value="AdoMet_MTases"/>
    <property type="match status" value="1"/>
</dbReference>
<evidence type="ECO:0000313" key="3">
    <source>
        <dbReference type="Proteomes" id="UP000241421"/>
    </source>
</evidence>
<sequence length="270" mass="30142">MTTMLDARRPAVVSKPMQEAFEVQARRLNLRPGDKWVGGYVDYEWEHLRHIAEALPLELAGLKLLEFGCNVGASAILFAHMGARVTASDISEGYVELARLNAARYGKDGIDFAFIPDSRALPYADSQFDVIACNSVLEYVEPCQIAAVQREIDRVLAPGGLILLTGTSNRLWPREAHSHRWLVNYLPRWFDRLLASPPQRGMSPWMARHGFGPGYDNLDLPRLDGFFARSRLAMGMPPKRLASLLRIARLLGVGPGLLTPNLSCLLKKHK</sequence>
<keyword evidence="2" id="KW-0489">Methyltransferase</keyword>
<accession>A0A2U2HJ38</accession>
<evidence type="ECO:0000313" key="2">
    <source>
        <dbReference type="EMBL" id="PWF46770.1"/>
    </source>
</evidence>
<comment type="caution">
    <text evidence="2">The sequence shown here is derived from an EMBL/GenBank/DDBJ whole genome shotgun (WGS) entry which is preliminary data.</text>
</comment>
<evidence type="ECO:0000259" key="1">
    <source>
        <dbReference type="Pfam" id="PF08241"/>
    </source>
</evidence>
<keyword evidence="3" id="KW-1185">Reference proteome</keyword>
<feature type="domain" description="Methyltransferase type 11" evidence="1">
    <location>
        <begin position="65"/>
        <end position="163"/>
    </location>
</feature>
<dbReference type="InterPro" id="IPR050508">
    <property type="entry name" value="Methyltransf_Superfamily"/>
</dbReference>
<proteinExistence type="predicted"/>
<organism evidence="2 3">
    <name type="scientific">Massilia glaciei</name>
    <dbReference type="NCBI Taxonomy" id="1524097"/>
    <lineage>
        <taxon>Bacteria</taxon>
        <taxon>Pseudomonadati</taxon>
        <taxon>Pseudomonadota</taxon>
        <taxon>Betaproteobacteria</taxon>
        <taxon>Burkholderiales</taxon>
        <taxon>Oxalobacteraceae</taxon>
        <taxon>Telluria group</taxon>
        <taxon>Massilia</taxon>
    </lineage>
</organism>
<dbReference type="SUPFAM" id="SSF53335">
    <property type="entry name" value="S-adenosyl-L-methionine-dependent methyltransferases"/>
    <property type="match status" value="1"/>
</dbReference>
<protein>
    <submittedName>
        <fullName evidence="2">Class I SAM-dependent methyltransferase</fullName>
    </submittedName>
</protein>
<dbReference type="AlphaFoldDB" id="A0A2U2HJ38"/>
<dbReference type="InterPro" id="IPR029063">
    <property type="entry name" value="SAM-dependent_MTases_sf"/>
</dbReference>
<keyword evidence="2" id="KW-0808">Transferase</keyword>
<dbReference type="OrthoDB" id="4697647at2"/>
<dbReference type="PANTHER" id="PTHR42912">
    <property type="entry name" value="METHYLTRANSFERASE"/>
    <property type="match status" value="1"/>
</dbReference>
<dbReference type="EMBL" id="PXWF02000240">
    <property type="protein sequence ID" value="PWF46770.1"/>
    <property type="molecule type" value="Genomic_DNA"/>
</dbReference>
<gene>
    <name evidence="2" type="ORF">C7C56_015340</name>
</gene>
<dbReference type="Proteomes" id="UP000241421">
    <property type="component" value="Unassembled WGS sequence"/>
</dbReference>
<dbReference type="GO" id="GO:0008757">
    <property type="term" value="F:S-adenosylmethionine-dependent methyltransferase activity"/>
    <property type="evidence" value="ECO:0007669"/>
    <property type="project" value="InterPro"/>
</dbReference>
<dbReference type="InterPro" id="IPR013216">
    <property type="entry name" value="Methyltransf_11"/>
</dbReference>
<reference evidence="2 3" key="1">
    <citation type="submission" date="2018-04" db="EMBL/GenBank/DDBJ databases">
        <title>Massilia violaceinigra sp. nov., a novel purple-pigmented bacterium isolated from Tianshan glacier, Xinjiang, China.</title>
        <authorList>
            <person name="Wang H."/>
        </authorList>
    </citation>
    <scope>NUCLEOTIDE SEQUENCE [LARGE SCALE GENOMIC DNA]</scope>
    <source>
        <strain evidence="2 3">B448-2</strain>
    </source>
</reference>
<dbReference type="GO" id="GO:0032259">
    <property type="term" value="P:methylation"/>
    <property type="evidence" value="ECO:0007669"/>
    <property type="project" value="UniProtKB-KW"/>
</dbReference>
<name>A0A2U2HJ38_9BURK</name>
<dbReference type="RefSeq" id="WP_106758248.1">
    <property type="nucleotide sequence ID" value="NZ_PXWF02000240.1"/>
</dbReference>